<name>A0A412ZBU7_9FIRM</name>
<dbReference type="Pfam" id="PF05119">
    <property type="entry name" value="Terminase_4"/>
    <property type="match status" value="1"/>
</dbReference>
<evidence type="ECO:0000313" key="2">
    <source>
        <dbReference type="EMBL" id="RGV77576.1"/>
    </source>
</evidence>
<accession>A0A412ZBU7</accession>
<dbReference type="EMBL" id="QRZM01000002">
    <property type="protein sequence ID" value="RGV77576.1"/>
    <property type="molecule type" value="Genomic_DNA"/>
</dbReference>
<comment type="caution">
    <text evidence="2">The sequence shown here is derived from an EMBL/GenBank/DDBJ whole genome shotgun (WGS) entry which is preliminary data.</text>
</comment>
<sequence length="166" mass="18927">MRISAQKEGDRMARPAKSARVKTGTITKEEEAQRLELEDKLRGKNDKLVPPLYLTESQMGIFNYIMAELQEADILGNLDLFILAQTAIAVDRIQELDRQANDKKELLFENSFRMARAEASKEYFRCCNELCLSPQSRAKLSIAKVKPGEKKKTIMDLINEDDEDEG</sequence>
<dbReference type="AlphaFoldDB" id="A0A412ZBU7"/>
<gene>
    <name evidence="2" type="ORF">DWW02_07905</name>
</gene>
<feature type="compositionally biased region" description="Basic and acidic residues" evidence="1">
    <location>
        <begin position="1"/>
        <end position="13"/>
    </location>
</feature>
<dbReference type="Proteomes" id="UP000284543">
    <property type="component" value="Unassembled WGS sequence"/>
</dbReference>
<feature type="region of interest" description="Disordered" evidence="1">
    <location>
        <begin position="1"/>
        <end position="25"/>
    </location>
</feature>
<proteinExistence type="predicted"/>
<evidence type="ECO:0000313" key="3">
    <source>
        <dbReference type="Proteomes" id="UP000284543"/>
    </source>
</evidence>
<evidence type="ECO:0000256" key="1">
    <source>
        <dbReference type="SAM" id="MobiDB-lite"/>
    </source>
</evidence>
<organism evidence="2 3">
    <name type="scientific">Enterocloster bolteae</name>
    <dbReference type="NCBI Taxonomy" id="208479"/>
    <lineage>
        <taxon>Bacteria</taxon>
        <taxon>Bacillati</taxon>
        <taxon>Bacillota</taxon>
        <taxon>Clostridia</taxon>
        <taxon>Lachnospirales</taxon>
        <taxon>Lachnospiraceae</taxon>
        <taxon>Enterocloster</taxon>
    </lineage>
</organism>
<dbReference type="InterPro" id="IPR006448">
    <property type="entry name" value="Phage_term_ssu_P27"/>
</dbReference>
<protein>
    <submittedName>
        <fullName evidence="2">Phage terminase small subunit P27 family</fullName>
    </submittedName>
</protein>
<reference evidence="2 3" key="1">
    <citation type="submission" date="2018-08" db="EMBL/GenBank/DDBJ databases">
        <title>A genome reference for cultivated species of the human gut microbiota.</title>
        <authorList>
            <person name="Zou Y."/>
            <person name="Xue W."/>
            <person name="Luo G."/>
        </authorList>
    </citation>
    <scope>NUCLEOTIDE SEQUENCE [LARGE SCALE GENOMIC DNA]</scope>
    <source>
        <strain evidence="2 3">AF14-18</strain>
    </source>
</reference>